<protein>
    <submittedName>
        <fullName evidence="1">Uncharacterized protein</fullName>
    </submittedName>
</protein>
<dbReference type="AlphaFoldDB" id="A0A5B7JGV1"/>
<accession>A0A5B7JGV1</accession>
<evidence type="ECO:0000313" key="2">
    <source>
        <dbReference type="Proteomes" id="UP000324222"/>
    </source>
</evidence>
<dbReference type="Proteomes" id="UP000324222">
    <property type="component" value="Unassembled WGS sequence"/>
</dbReference>
<gene>
    <name evidence="1" type="ORF">E2C01_089303</name>
</gene>
<keyword evidence="2" id="KW-1185">Reference proteome</keyword>
<reference evidence="1 2" key="1">
    <citation type="submission" date="2019-05" db="EMBL/GenBank/DDBJ databases">
        <title>Another draft genome of Portunus trituberculatus and its Hox gene families provides insights of decapod evolution.</title>
        <authorList>
            <person name="Jeong J.-H."/>
            <person name="Song I."/>
            <person name="Kim S."/>
            <person name="Choi T."/>
            <person name="Kim D."/>
            <person name="Ryu S."/>
            <person name="Kim W."/>
        </authorList>
    </citation>
    <scope>NUCLEOTIDE SEQUENCE [LARGE SCALE GENOMIC DNA]</scope>
    <source>
        <tissue evidence="1">Muscle</tissue>
    </source>
</reference>
<proteinExistence type="predicted"/>
<name>A0A5B7JGV1_PORTR</name>
<comment type="caution">
    <text evidence="1">The sequence shown here is derived from an EMBL/GenBank/DDBJ whole genome shotgun (WGS) entry which is preliminary data.</text>
</comment>
<dbReference type="EMBL" id="VSRR010097459">
    <property type="protein sequence ID" value="MPC94149.1"/>
    <property type="molecule type" value="Genomic_DNA"/>
</dbReference>
<sequence length="34" mass="3773">MPYGACYRRPSPSCRASPLLPPWIRGDGTPSRAR</sequence>
<organism evidence="1 2">
    <name type="scientific">Portunus trituberculatus</name>
    <name type="common">Swimming crab</name>
    <name type="synonym">Neptunus trituberculatus</name>
    <dbReference type="NCBI Taxonomy" id="210409"/>
    <lineage>
        <taxon>Eukaryota</taxon>
        <taxon>Metazoa</taxon>
        <taxon>Ecdysozoa</taxon>
        <taxon>Arthropoda</taxon>
        <taxon>Crustacea</taxon>
        <taxon>Multicrustacea</taxon>
        <taxon>Malacostraca</taxon>
        <taxon>Eumalacostraca</taxon>
        <taxon>Eucarida</taxon>
        <taxon>Decapoda</taxon>
        <taxon>Pleocyemata</taxon>
        <taxon>Brachyura</taxon>
        <taxon>Eubrachyura</taxon>
        <taxon>Portunoidea</taxon>
        <taxon>Portunidae</taxon>
        <taxon>Portuninae</taxon>
        <taxon>Portunus</taxon>
    </lineage>
</organism>
<evidence type="ECO:0000313" key="1">
    <source>
        <dbReference type="EMBL" id="MPC94149.1"/>
    </source>
</evidence>